<feature type="transmembrane region" description="Helical" evidence="1">
    <location>
        <begin position="7"/>
        <end position="24"/>
    </location>
</feature>
<sequence>MSYFLKLNLVSIYYGLMFVISIELQVNYYRMLRLTGWKGQQIDIFLFLVHAIGWIAGSIILYKLTAKWLARRRLVYVTTILWLPYSIIFTFLFASIFPITNQGDSPAPVQGLILFAMIFSFPFYIAILNFLCRFLSADNAQRL</sequence>
<reference evidence="2" key="1">
    <citation type="submission" date="2023-05" db="EMBL/GenBank/DDBJ databases">
        <title>Comparative genomics of Bacillaceae isolates and their secondary metabolite potential.</title>
        <authorList>
            <person name="Song L."/>
            <person name="Nielsen L.J."/>
            <person name="Mohite O."/>
            <person name="Xu X."/>
            <person name="Weber T."/>
            <person name="Kovacs A.T."/>
        </authorList>
    </citation>
    <scope>NUCLEOTIDE SEQUENCE</scope>
    <source>
        <strain evidence="2">LY1</strain>
    </source>
</reference>
<organism evidence="2 3">
    <name type="scientific">Lysinibacillus pakistanensis</name>
    <dbReference type="NCBI Taxonomy" id="759811"/>
    <lineage>
        <taxon>Bacteria</taxon>
        <taxon>Bacillati</taxon>
        <taxon>Bacillota</taxon>
        <taxon>Bacilli</taxon>
        <taxon>Bacillales</taxon>
        <taxon>Bacillaceae</taxon>
        <taxon>Lysinibacillus</taxon>
    </lineage>
</organism>
<keyword evidence="1" id="KW-1133">Transmembrane helix</keyword>
<gene>
    <name evidence="2" type="ORF">QNH24_12200</name>
</gene>
<dbReference type="RefSeq" id="WP_283872514.1">
    <property type="nucleotide sequence ID" value="NZ_CP045835.1"/>
</dbReference>
<accession>A0AAX3X172</accession>
<keyword evidence="1" id="KW-0812">Transmembrane</keyword>
<feature type="transmembrane region" description="Helical" evidence="1">
    <location>
        <begin position="44"/>
        <end position="62"/>
    </location>
</feature>
<evidence type="ECO:0000256" key="1">
    <source>
        <dbReference type="SAM" id="Phobius"/>
    </source>
</evidence>
<dbReference type="EMBL" id="CP126101">
    <property type="protein sequence ID" value="WHY53960.1"/>
    <property type="molecule type" value="Genomic_DNA"/>
</dbReference>
<name>A0AAX3X172_9BACI</name>
<feature type="transmembrane region" description="Helical" evidence="1">
    <location>
        <begin position="111"/>
        <end position="132"/>
    </location>
</feature>
<dbReference type="AlphaFoldDB" id="A0AAX3X172"/>
<feature type="transmembrane region" description="Helical" evidence="1">
    <location>
        <begin position="74"/>
        <end position="99"/>
    </location>
</feature>
<proteinExistence type="predicted"/>
<dbReference type="Proteomes" id="UP001178322">
    <property type="component" value="Chromosome"/>
</dbReference>
<evidence type="ECO:0000313" key="2">
    <source>
        <dbReference type="EMBL" id="WHY53960.1"/>
    </source>
</evidence>
<keyword evidence="1" id="KW-0472">Membrane</keyword>
<evidence type="ECO:0000313" key="3">
    <source>
        <dbReference type="Proteomes" id="UP001178322"/>
    </source>
</evidence>
<protein>
    <submittedName>
        <fullName evidence="2">Uncharacterized protein</fullName>
    </submittedName>
</protein>